<dbReference type="SUPFAM" id="SSF53335">
    <property type="entry name" value="S-adenosyl-L-methionine-dependent methyltransferases"/>
    <property type="match status" value="1"/>
</dbReference>
<reference evidence="9 10" key="1">
    <citation type="submission" date="2019-10" db="EMBL/GenBank/DDBJ databases">
        <title>Prolixibacter strains distinguished by the presence of nitrate reductase genes were adept at nitrate-dependent anaerobic corrosion of metallic iron and carbon steel.</title>
        <authorList>
            <person name="Iino T."/>
            <person name="Shono N."/>
            <person name="Ito K."/>
            <person name="Nakamura R."/>
            <person name="Sueoka K."/>
            <person name="Harayama S."/>
            <person name="Ohkuma M."/>
        </authorList>
    </citation>
    <scope>NUCLEOTIDE SEQUENCE [LARGE SCALE GENOMIC DNA]</scope>
    <source>
        <strain evidence="9 10">JCM 13498</strain>
    </source>
</reference>
<dbReference type="InterPro" id="IPR003358">
    <property type="entry name" value="tRNA_(Gua-N-7)_MeTrfase_Trmb"/>
</dbReference>
<organism evidence="9 10">
    <name type="scientific">Prolixibacter bellariivorans</name>
    <dbReference type="NCBI Taxonomy" id="314319"/>
    <lineage>
        <taxon>Bacteria</taxon>
        <taxon>Pseudomonadati</taxon>
        <taxon>Bacteroidota</taxon>
        <taxon>Bacteroidia</taxon>
        <taxon>Marinilabiliales</taxon>
        <taxon>Prolixibacteraceae</taxon>
        <taxon>Prolixibacter</taxon>
    </lineage>
</organism>
<dbReference type="AlphaFoldDB" id="A0A5M4AZB9"/>
<protein>
    <recommendedName>
        <fullName evidence="7">tRNA (guanine-N(7)-)-methyltransferase</fullName>
        <ecNumber evidence="7">2.1.1.33</ecNumber>
    </recommendedName>
    <alternativeName>
        <fullName evidence="7">tRNA (guanine(46)-N(7))-methyltransferase</fullName>
    </alternativeName>
    <alternativeName>
        <fullName evidence="7">tRNA(m7G46)-methyltransferase</fullName>
    </alternativeName>
</protein>
<comment type="caution">
    <text evidence="7">Lacks conserved residue(s) required for the propagation of feature annotation.</text>
</comment>
<feature type="binding site" evidence="7">
    <location>
        <position position="159"/>
    </location>
    <ligand>
        <name>substrate</name>
    </ligand>
</feature>
<comment type="catalytic activity">
    <reaction evidence="1 7">
        <text>guanosine(46) in tRNA + S-adenosyl-L-methionine = N(7)-methylguanosine(46) in tRNA + S-adenosyl-L-homocysteine</text>
        <dbReference type="Rhea" id="RHEA:42708"/>
        <dbReference type="Rhea" id="RHEA-COMP:10188"/>
        <dbReference type="Rhea" id="RHEA-COMP:10189"/>
        <dbReference type="ChEBI" id="CHEBI:57856"/>
        <dbReference type="ChEBI" id="CHEBI:59789"/>
        <dbReference type="ChEBI" id="CHEBI:74269"/>
        <dbReference type="ChEBI" id="CHEBI:74480"/>
        <dbReference type="EC" id="2.1.1.33"/>
    </reaction>
</comment>
<dbReference type="EC" id="2.1.1.33" evidence="7"/>
<evidence type="ECO:0000256" key="2">
    <source>
        <dbReference type="ARBA" id="ARBA00003015"/>
    </source>
</evidence>
<evidence type="ECO:0000256" key="1">
    <source>
        <dbReference type="ARBA" id="ARBA00000142"/>
    </source>
</evidence>
<evidence type="ECO:0000256" key="7">
    <source>
        <dbReference type="HAMAP-Rule" id="MF_01057"/>
    </source>
</evidence>
<feature type="binding site" evidence="7">
    <location>
        <position position="76"/>
    </location>
    <ligand>
        <name>S-adenosyl-L-methionine</name>
        <dbReference type="ChEBI" id="CHEBI:59789"/>
    </ligand>
</feature>
<dbReference type="OrthoDB" id="9802090at2"/>
<gene>
    <name evidence="7 9" type="primary">trmB</name>
    <name evidence="9" type="ORF">PbJCM13498_18060</name>
</gene>
<dbReference type="InterPro" id="IPR055361">
    <property type="entry name" value="tRNA_methyltr_TrmB_bact"/>
</dbReference>
<accession>A0A5M4AZB9</accession>
<dbReference type="GO" id="GO:0043527">
    <property type="term" value="C:tRNA methyltransferase complex"/>
    <property type="evidence" value="ECO:0007669"/>
    <property type="project" value="TreeGrafter"/>
</dbReference>
<sequence>MGKNKLSKFAEMETFEHVVQVPFRVLSEEGFDMKGLWNERFFKNENPIVLELGCGKGEYTVGLARRFPEFNFIGIDIKGSRMWKGAKESWEDQMKNVGFLRTNIELLNAFFAPEEIAEIWITFPDPQMKKVRKRLTSTRFMKSYRSFLKPGGIVHLKTDSNFMYQYTRAMIEENHLPVDVDTDDLYQSGLANEILEIRTFYEQQWLDRGKTIKYLRFHLREGELKEPDVEPEPDDYRSFGRNKRRQDDD</sequence>
<dbReference type="InterPro" id="IPR029063">
    <property type="entry name" value="SAM-dependent_MTases_sf"/>
</dbReference>
<name>A0A5M4AZB9_9BACT</name>
<dbReference type="NCBIfam" id="TIGR00091">
    <property type="entry name" value="tRNA (guanosine(46)-N7)-methyltransferase TrmB"/>
    <property type="match status" value="1"/>
</dbReference>
<dbReference type="PANTHER" id="PTHR23417">
    <property type="entry name" value="3-DEOXY-D-MANNO-OCTULOSONIC-ACID TRANSFERASE/TRNA GUANINE-N 7 - -METHYLTRANSFERASE"/>
    <property type="match status" value="1"/>
</dbReference>
<feature type="binding site" evidence="7">
    <location>
        <position position="103"/>
    </location>
    <ligand>
        <name>S-adenosyl-L-methionine</name>
        <dbReference type="ChEBI" id="CHEBI:59789"/>
    </ligand>
</feature>
<feature type="region of interest" description="Disordered" evidence="8">
    <location>
        <begin position="226"/>
        <end position="249"/>
    </location>
</feature>
<keyword evidence="6 7" id="KW-0819">tRNA processing</keyword>
<dbReference type="GO" id="GO:0008176">
    <property type="term" value="F:tRNA (guanine(46)-N7)-methyltransferase activity"/>
    <property type="evidence" value="ECO:0007669"/>
    <property type="project" value="UniProtKB-UniRule"/>
</dbReference>
<feature type="compositionally biased region" description="Basic residues" evidence="8">
    <location>
        <begin position="240"/>
        <end position="249"/>
    </location>
</feature>
<dbReference type="Proteomes" id="UP000391834">
    <property type="component" value="Unassembled WGS sequence"/>
</dbReference>
<dbReference type="NCBIfam" id="NF001080">
    <property type="entry name" value="PRK00121.2-2"/>
    <property type="match status" value="1"/>
</dbReference>
<feature type="binding site" evidence="7">
    <location>
        <begin position="199"/>
        <end position="202"/>
    </location>
    <ligand>
        <name>substrate</name>
    </ligand>
</feature>
<evidence type="ECO:0000256" key="4">
    <source>
        <dbReference type="ARBA" id="ARBA00022679"/>
    </source>
</evidence>
<comment type="function">
    <text evidence="2 7">Catalyzes the formation of N(7)-methylguanine at position 46 (m7G46) in tRNA.</text>
</comment>
<dbReference type="HAMAP" id="MF_01057">
    <property type="entry name" value="tRNA_methyltr_TrmB"/>
    <property type="match status" value="1"/>
</dbReference>
<dbReference type="RefSeq" id="WP_025862822.1">
    <property type="nucleotide sequence ID" value="NZ_BLAX01000001.1"/>
</dbReference>
<dbReference type="PANTHER" id="PTHR23417:SF14">
    <property type="entry name" value="PENTACOTRIPEPTIDE-REPEAT REGION OF PRORP DOMAIN-CONTAINING PROTEIN"/>
    <property type="match status" value="1"/>
</dbReference>
<keyword evidence="5 7" id="KW-0949">S-adenosyl-L-methionine</keyword>
<dbReference type="Pfam" id="PF02390">
    <property type="entry name" value="Methyltransf_4"/>
    <property type="match status" value="1"/>
</dbReference>
<keyword evidence="10" id="KW-1185">Reference proteome</keyword>
<keyword evidence="3 7" id="KW-0489">Methyltransferase</keyword>
<feature type="binding site" evidence="7">
    <location>
        <position position="51"/>
    </location>
    <ligand>
        <name>S-adenosyl-L-methionine</name>
        <dbReference type="ChEBI" id="CHEBI:59789"/>
    </ligand>
</feature>
<feature type="compositionally biased region" description="Basic and acidic residues" evidence="8">
    <location>
        <begin position="226"/>
        <end position="238"/>
    </location>
</feature>
<dbReference type="UniPathway" id="UPA00989"/>
<comment type="caution">
    <text evidence="9">The sequence shown here is derived from an EMBL/GenBank/DDBJ whole genome shotgun (WGS) entry which is preliminary data.</text>
</comment>
<dbReference type="Gene3D" id="3.40.50.150">
    <property type="entry name" value="Vaccinia Virus protein VP39"/>
    <property type="match status" value="1"/>
</dbReference>
<evidence type="ECO:0000256" key="6">
    <source>
        <dbReference type="ARBA" id="ARBA00022694"/>
    </source>
</evidence>
<evidence type="ECO:0000313" key="9">
    <source>
        <dbReference type="EMBL" id="GET32943.1"/>
    </source>
</evidence>
<comment type="similarity">
    <text evidence="7">Belongs to the class I-like SAM-binding methyltransferase superfamily. TrmB family.</text>
</comment>
<proteinExistence type="inferred from homology"/>
<evidence type="ECO:0000256" key="3">
    <source>
        <dbReference type="ARBA" id="ARBA00022603"/>
    </source>
</evidence>
<feature type="binding site" evidence="7">
    <location>
        <position position="129"/>
    </location>
    <ligand>
        <name>substrate</name>
    </ligand>
</feature>
<comment type="pathway">
    <text evidence="7">tRNA modification; N(7)-methylguanine-tRNA biosynthesis.</text>
</comment>
<evidence type="ECO:0000256" key="5">
    <source>
        <dbReference type="ARBA" id="ARBA00022691"/>
    </source>
</evidence>
<dbReference type="PROSITE" id="PS51625">
    <property type="entry name" value="SAM_MT_TRMB"/>
    <property type="match status" value="1"/>
</dbReference>
<evidence type="ECO:0000256" key="8">
    <source>
        <dbReference type="SAM" id="MobiDB-lite"/>
    </source>
</evidence>
<evidence type="ECO:0000313" key="10">
    <source>
        <dbReference type="Proteomes" id="UP000391834"/>
    </source>
</evidence>
<feature type="binding site" evidence="7">
    <location>
        <position position="125"/>
    </location>
    <ligand>
        <name>S-adenosyl-L-methionine</name>
        <dbReference type="ChEBI" id="CHEBI:59789"/>
    </ligand>
</feature>
<dbReference type="EMBL" id="BLAX01000001">
    <property type="protein sequence ID" value="GET32943.1"/>
    <property type="molecule type" value="Genomic_DNA"/>
</dbReference>
<keyword evidence="4 7" id="KW-0808">Transferase</keyword>
<dbReference type="CDD" id="cd02440">
    <property type="entry name" value="AdoMet_MTases"/>
    <property type="match status" value="1"/>
</dbReference>